<proteinExistence type="predicted"/>
<evidence type="ECO:0000313" key="1">
    <source>
        <dbReference type="EMBL" id="KOF76275.1"/>
    </source>
</evidence>
<reference evidence="1" key="1">
    <citation type="submission" date="2015-07" db="EMBL/GenBank/DDBJ databases">
        <title>MeaNS - Measles Nucleotide Surveillance Program.</title>
        <authorList>
            <person name="Tran T."/>
            <person name="Druce J."/>
        </authorList>
    </citation>
    <scope>NUCLEOTIDE SEQUENCE</scope>
    <source>
        <strain evidence="1">UCB-OBI-ISO-001</strain>
        <tissue evidence="1">Gonad</tissue>
    </source>
</reference>
<dbReference type="AlphaFoldDB" id="A0A0L8GIB0"/>
<name>A0A0L8GIB0_OCTBM</name>
<gene>
    <name evidence="1" type="ORF">OCBIM_22033539mg</name>
</gene>
<protein>
    <submittedName>
        <fullName evidence="1">Uncharacterized protein</fullName>
    </submittedName>
</protein>
<dbReference type="EMBL" id="KQ421825">
    <property type="protein sequence ID" value="KOF76275.1"/>
    <property type="molecule type" value="Genomic_DNA"/>
</dbReference>
<accession>A0A0L8GIB0</accession>
<organism evidence="1">
    <name type="scientific">Octopus bimaculoides</name>
    <name type="common">California two-spotted octopus</name>
    <dbReference type="NCBI Taxonomy" id="37653"/>
    <lineage>
        <taxon>Eukaryota</taxon>
        <taxon>Metazoa</taxon>
        <taxon>Spiralia</taxon>
        <taxon>Lophotrochozoa</taxon>
        <taxon>Mollusca</taxon>
        <taxon>Cephalopoda</taxon>
        <taxon>Coleoidea</taxon>
        <taxon>Octopodiformes</taxon>
        <taxon>Octopoda</taxon>
        <taxon>Incirrata</taxon>
        <taxon>Octopodidae</taxon>
        <taxon>Octopus</taxon>
    </lineage>
</organism>
<sequence length="51" mass="5705">MVPISWCSHDPKSHAIIKTSVVWIVVISLLLHTCDPTVDCHCCNPNILSYN</sequence>